<name>A0A2J6WPN4_9BACT</name>
<dbReference type="EMBL" id="PNIN01000023">
    <property type="protein sequence ID" value="PMP72351.1"/>
    <property type="molecule type" value="Genomic_DNA"/>
</dbReference>
<sequence length="29" mass="3625">MRTIKEEVIWLNEFGSFEEARERIGRWIE</sequence>
<comment type="caution">
    <text evidence="1">The sequence shown here is derived from an EMBL/GenBank/DDBJ whole genome shotgun (WGS) entry which is preliminary data.</text>
</comment>
<proteinExistence type="predicted"/>
<evidence type="ECO:0000313" key="2">
    <source>
        <dbReference type="Proteomes" id="UP000242881"/>
    </source>
</evidence>
<reference evidence="1 2" key="1">
    <citation type="submission" date="2018-01" db="EMBL/GenBank/DDBJ databases">
        <title>Metagenomic assembled genomes from two thermal pools in the Uzon Caldera, Kamchatka, Russia.</title>
        <authorList>
            <person name="Wilkins L."/>
            <person name="Ettinger C."/>
        </authorList>
    </citation>
    <scope>NUCLEOTIDE SEQUENCE [LARGE SCALE GENOMIC DNA]</scope>
    <source>
        <strain evidence="1">ZAV-05</strain>
    </source>
</reference>
<feature type="non-terminal residue" evidence="1">
    <location>
        <position position="29"/>
    </location>
</feature>
<evidence type="ECO:0000313" key="1">
    <source>
        <dbReference type="EMBL" id="PMP72351.1"/>
    </source>
</evidence>
<gene>
    <name evidence="1" type="ORF">C0187_01605</name>
</gene>
<dbReference type="Proteomes" id="UP000242881">
    <property type="component" value="Unassembled WGS sequence"/>
</dbReference>
<dbReference type="AlphaFoldDB" id="A0A2J6WPN4"/>
<accession>A0A2J6WPN4</accession>
<organism evidence="1 2">
    <name type="scientific">Calditerrivibrio nitroreducens</name>
    <dbReference type="NCBI Taxonomy" id="477976"/>
    <lineage>
        <taxon>Bacteria</taxon>
        <taxon>Pseudomonadati</taxon>
        <taxon>Deferribacterota</taxon>
        <taxon>Deferribacteres</taxon>
        <taxon>Deferribacterales</taxon>
        <taxon>Calditerrivibrionaceae</taxon>
    </lineage>
</organism>
<protein>
    <submittedName>
        <fullName evidence="1">Transposase</fullName>
    </submittedName>
</protein>